<proteinExistence type="predicted"/>
<dbReference type="AlphaFoldDB" id="A0A2J5I320"/>
<feature type="non-terminal residue" evidence="1">
    <location>
        <position position="57"/>
    </location>
</feature>
<organism evidence="1 2">
    <name type="scientific">Aspergillus taichungensis</name>
    <dbReference type="NCBI Taxonomy" id="482145"/>
    <lineage>
        <taxon>Eukaryota</taxon>
        <taxon>Fungi</taxon>
        <taxon>Dikarya</taxon>
        <taxon>Ascomycota</taxon>
        <taxon>Pezizomycotina</taxon>
        <taxon>Eurotiomycetes</taxon>
        <taxon>Eurotiomycetidae</taxon>
        <taxon>Eurotiales</taxon>
        <taxon>Aspergillaceae</taxon>
        <taxon>Aspergillus</taxon>
        <taxon>Aspergillus subgen. Circumdati</taxon>
    </lineage>
</organism>
<sequence>MLGRFMCECRLPGLAGNITWLGYHVGCYHESLAHVAKPPYLVLLPRRYHDFIKKGYC</sequence>
<keyword evidence="2" id="KW-1185">Reference proteome</keyword>
<gene>
    <name evidence="1" type="ORF">BDW42DRAFT_163384</name>
</gene>
<dbReference type="EMBL" id="KZ559513">
    <property type="protein sequence ID" value="PLN84252.1"/>
    <property type="molecule type" value="Genomic_DNA"/>
</dbReference>
<dbReference type="Proteomes" id="UP000235023">
    <property type="component" value="Unassembled WGS sequence"/>
</dbReference>
<protein>
    <submittedName>
        <fullName evidence="1">Uncharacterized protein</fullName>
    </submittedName>
</protein>
<name>A0A2J5I320_9EURO</name>
<evidence type="ECO:0000313" key="2">
    <source>
        <dbReference type="Proteomes" id="UP000235023"/>
    </source>
</evidence>
<reference evidence="2" key="1">
    <citation type="submission" date="2017-12" db="EMBL/GenBank/DDBJ databases">
        <authorList>
            <consortium name="DOE Joint Genome Institute"/>
            <person name="Mondo S.J."/>
            <person name="Kjaerbolling I."/>
            <person name="Vesth T.C."/>
            <person name="Frisvad J.C."/>
            <person name="Nybo J.L."/>
            <person name="Theobald S."/>
            <person name="Kuo A."/>
            <person name="Bowyer P."/>
            <person name="Matsuda Y."/>
            <person name="Lyhne E.K."/>
            <person name="Kogle M.E."/>
            <person name="Clum A."/>
            <person name="Lipzen A."/>
            <person name="Salamov A."/>
            <person name="Ngan C.Y."/>
            <person name="Daum C."/>
            <person name="Chiniquy J."/>
            <person name="Barry K."/>
            <person name="LaButti K."/>
            <person name="Haridas S."/>
            <person name="Simmons B.A."/>
            <person name="Magnuson J.K."/>
            <person name="Mortensen U.H."/>
            <person name="Larsen T.O."/>
            <person name="Grigoriev I.V."/>
            <person name="Baker S.E."/>
            <person name="Andersen M.R."/>
            <person name="Nordberg H.P."/>
            <person name="Cantor M.N."/>
            <person name="Hua S.X."/>
        </authorList>
    </citation>
    <scope>NUCLEOTIDE SEQUENCE [LARGE SCALE GENOMIC DNA]</scope>
    <source>
        <strain evidence="2">IBT 19404</strain>
    </source>
</reference>
<accession>A0A2J5I320</accession>
<evidence type="ECO:0000313" key="1">
    <source>
        <dbReference type="EMBL" id="PLN84252.1"/>
    </source>
</evidence>